<dbReference type="AlphaFoldDB" id="A0A9P8YJT3"/>
<feature type="compositionally biased region" description="Basic and acidic residues" evidence="1">
    <location>
        <begin position="229"/>
        <end position="246"/>
    </location>
</feature>
<feature type="compositionally biased region" description="Low complexity" evidence="1">
    <location>
        <begin position="62"/>
        <end position="78"/>
    </location>
</feature>
<evidence type="ECO:0000313" key="3">
    <source>
        <dbReference type="Proteomes" id="UP000756346"/>
    </source>
</evidence>
<comment type="caution">
    <text evidence="2">The sequence shown here is derived from an EMBL/GenBank/DDBJ whole genome shotgun (WGS) entry which is preliminary data.</text>
</comment>
<feature type="region of interest" description="Disordered" evidence="1">
    <location>
        <begin position="228"/>
        <end position="259"/>
    </location>
</feature>
<feature type="region of interest" description="Disordered" evidence="1">
    <location>
        <begin position="561"/>
        <end position="611"/>
    </location>
</feature>
<feature type="compositionally biased region" description="Basic residues" evidence="1">
    <location>
        <begin position="598"/>
        <end position="611"/>
    </location>
</feature>
<proteinExistence type="predicted"/>
<reference evidence="2" key="1">
    <citation type="journal article" date="2021" name="Nat. Commun.">
        <title>Genetic determinants of endophytism in the Arabidopsis root mycobiome.</title>
        <authorList>
            <person name="Mesny F."/>
            <person name="Miyauchi S."/>
            <person name="Thiergart T."/>
            <person name="Pickel B."/>
            <person name="Atanasova L."/>
            <person name="Karlsson M."/>
            <person name="Huettel B."/>
            <person name="Barry K.W."/>
            <person name="Haridas S."/>
            <person name="Chen C."/>
            <person name="Bauer D."/>
            <person name="Andreopoulos W."/>
            <person name="Pangilinan J."/>
            <person name="LaButti K."/>
            <person name="Riley R."/>
            <person name="Lipzen A."/>
            <person name="Clum A."/>
            <person name="Drula E."/>
            <person name="Henrissat B."/>
            <person name="Kohler A."/>
            <person name="Grigoriev I.V."/>
            <person name="Martin F.M."/>
            <person name="Hacquard S."/>
        </authorList>
    </citation>
    <scope>NUCLEOTIDE SEQUENCE</scope>
    <source>
        <strain evidence="2">MPI-CAGE-CH-0230</strain>
    </source>
</reference>
<keyword evidence="3" id="KW-1185">Reference proteome</keyword>
<protein>
    <submittedName>
        <fullName evidence="2">Uncharacterized protein</fullName>
    </submittedName>
</protein>
<feature type="region of interest" description="Disordered" evidence="1">
    <location>
        <begin position="62"/>
        <end position="94"/>
    </location>
</feature>
<dbReference type="EMBL" id="JAGTJQ010000001">
    <property type="protein sequence ID" value="KAH7041585.1"/>
    <property type="molecule type" value="Genomic_DNA"/>
</dbReference>
<evidence type="ECO:0000256" key="1">
    <source>
        <dbReference type="SAM" id="MobiDB-lite"/>
    </source>
</evidence>
<feature type="compositionally biased region" description="Basic residues" evidence="1">
    <location>
        <begin position="322"/>
        <end position="335"/>
    </location>
</feature>
<feature type="compositionally biased region" description="Gly residues" evidence="1">
    <location>
        <begin position="354"/>
        <end position="366"/>
    </location>
</feature>
<dbReference type="OrthoDB" id="276276at2759"/>
<dbReference type="Proteomes" id="UP000756346">
    <property type="component" value="Unassembled WGS sequence"/>
</dbReference>
<feature type="compositionally biased region" description="Basic and acidic residues" evidence="1">
    <location>
        <begin position="378"/>
        <end position="407"/>
    </location>
</feature>
<organism evidence="2 3">
    <name type="scientific">Microdochium trichocladiopsis</name>
    <dbReference type="NCBI Taxonomy" id="1682393"/>
    <lineage>
        <taxon>Eukaryota</taxon>
        <taxon>Fungi</taxon>
        <taxon>Dikarya</taxon>
        <taxon>Ascomycota</taxon>
        <taxon>Pezizomycotina</taxon>
        <taxon>Sordariomycetes</taxon>
        <taxon>Xylariomycetidae</taxon>
        <taxon>Xylariales</taxon>
        <taxon>Microdochiaceae</taxon>
        <taxon>Microdochium</taxon>
    </lineage>
</organism>
<feature type="region of interest" description="Disordered" evidence="1">
    <location>
        <begin position="426"/>
        <end position="474"/>
    </location>
</feature>
<name>A0A9P8YJT3_9PEZI</name>
<sequence length="611" mass="64710">MSTQIVASGASVVMARASLTPADKAVLAMTSIEYLALANPDDADGALSAICSPVSTTSTFSSIWSSHSRRPSSSSDTSQDTHNDASSDEASAGEAAVKHVLEADQAAQPAAYDYVPVVPEALAVGACIVRCDPDTSRPAVLLVRPKETGTWTSSVAGGKATSYHQHSTPGLWLLPQSTTSTEDFSISAALERTVRQQTGLAVTRVVATLHDTRHHLHRLQDIQALSLQTHDHKTQPDSHEESRDGDVVGDDEQAGGTSGLGISTLDELVRMIDLSCAGAAASLAAADAARRIRNVSPSTIADSCPVCDLMPPGPVTSSSSRRQVRRVRVPQRQKSHFGPTDNDMSDACSTTSVGEGGESSGGGGGYSSNSDESTCRLLHNEVHPETKRRFIRQRDDAGSNTDDHGTKELGPLRNARAVARPASGNYMALPQEDASNGLDVDDDDGSSGAGSGSGSGSRNSATRLDSDSDSASDDVKDISVEHARTFRECLQLNYIVLVADNADNAATAAAAAAVEDTNKNHDDVAEVALVTERDLDERRMSPQTRDLVRQGLIWAREHFAHPAPGKPSRQLMQSKRDEDAKDSRDGREGSAMPAPLRALRKHSITKRIAKS</sequence>
<gene>
    <name evidence="2" type="ORF">B0I36DRAFT_24669</name>
</gene>
<accession>A0A9P8YJT3</accession>
<feature type="region of interest" description="Disordered" evidence="1">
    <location>
        <begin position="301"/>
        <end position="414"/>
    </location>
</feature>
<dbReference type="RefSeq" id="XP_046019640.1">
    <property type="nucleotide sequence ID" value="XM_046150245.1"/>
</dbReference>
<dbReference type="GeneID" id="70179791"/>
<evidence type="ECO:0000313" key="2">
    <source>
        <dbReference type="EMBL" id="KAH7041585.1"/>
    </source>
</evidence>
<feature type="compositionally biased region" description="Basic and acidic residues" evidence="1">
    <location>
        <begin position="574"/>
        <end position="588"/>
    </location>
</feature>